<keyword evidence="2" id="KW-1133">Transmembrane helix</keyword>
<proteinExistence type="predicted"/>
<dbReference type="GeneID" id="14550051"/>
<gene>
    <name evidence="3" type="ORF">ATY89_08815</name>
    <name evidence="4" type="ORF">ATZ20_00225</name>
</gene>
<feature type="transmembrane region" description="Helical" evidence="2">
    <location>
        <begin position="257"/>
        <end position="274"/>
    </location>
</feature>
<dbReference type="Proteomes" id="UP000065473">
    <property type="component" value="Chromosome"/>
</dbReference>
<feature type="transmembrane region" description="Helical" evidence="2">
    <location>
        <begin position="154"/>
        <end position="173"/>
    </location>
</feature>
<dbReference type="EMBL" id="CP013695">
    <property type="protein sequence ID" value="ALU30714.1"/>
    <property type="molecule type" value="Genomic_DNA"/>
</dbReference>
<keyword evidence="2" id="KW-0472">Membrane</keyword>
<feature type="transmembrane region" description="Helical" evidence="2">
    <location>
        <begin position="12"/>
        <end position="34"/>
    </location>
</feature>
<name>A0A0U3FC13_9CREN</name>
<evidence type="ECO:0000313" key="6">
    <source>
        <dbReference type="Proteomes" id="UP000065473"/>
    </source>
</evidence>
<organism evidence="4 5">
    <name type="scientific">Sulfolobus acidocaldarius</name>
    <dbReference type="NCBI Taxonomy" id="2285"/>
    <lineage>
        <taxon>Archaea</taxon>
        <taxon>Thermoproteota</taxon>
        <taxon>Thermoprotei</taxon>
        <taxon>Sulfolobales</taxon>
        <taxon>Sulfolobaceae</taxon>
        <taxon>Sulfolobus</taxon>
    </lineage>
</organism>
<evidence type="ECO:0000313" key="4">
    <source>
        <dbReference type="EMBL" id="ALU30714.1"/>
    </source>
</evidence>
<reference evidence="5 6" key="1">
    <citation type="submission" date="2015-12" db="EMBL/GenBank/DDBJ databases">
        <title>A stable core within a dynamic pangenome in Sulfolobus acidocaldarius.</title>
        <authorList>
            <person name="Anderson R."/>
            <person name="Kouris A."/>
            <person name="Seward C."/>
            <person name="Campbell K."/>
            <person name="Whitaker R."/>
        </authorList>
    </citation>
    <scope>NUCLEOTIDE SEQUENCE [LARGE SCALE GENOMIC DNA]</scope>
    <source>
        <strain evidence="3 6">GG12-C01-09</strain>
        <strain evidence="4 5">NG05B_CO5_07</strain>
    </source>
</reference>
<sequence>MSVFRDLRENLRPFLIVLGISSFFQFVFKEAFMYPSILPLNVPNEGILETLGNVFFYVYFFTILLTSLLLIEKYKLMTLITASLIISLFAPLIPNYNMSPFWYSFEIFITIVGISLMIESVLKSSIYSLLLLPTMFMVAVGLIGSISLNVFHHALFMSYIMAYLISLLGYLSYTLLWDKKKSIRSYIGIAVGVLVLIPFIFSIYEVGSNRYLEILMNMILPSTLGIDLYNPYHITLLLLALGLSAMGIVMSIIKGNYSAGIGYFIVISTVFLGIDGYQVLIYMISPIIGFSLITYNEKKRIIDIISPRTK</sequence>
<feature type="transmembrane region" description="Helical" evidence="2">
    <location>
        <begin position="100"/>
        <end position="122"/>
    </location>
</feature>
<evidence type="ECO:0000256" key="1">
    <source>
        <dbReference type="NCBIfam" id="TIGR03155"/>
    </source>
</evidence>
<feature type="transmembrane region" description="Helical" evidence="2">
    <location>
        <begin position="185"/>
        <end position="204"/>
    </location>
</feature>
<dbReference type="AlphaFoldDB" id="A0A0U3FC13"/>
<feature type="transmembrane region" description="Helical" evidence="2">
    <location>
        <begin position="232"/>
        <end position="250"/>
    </location>
</feature>
<protein>
    <recommendedName>
        <fullName evidence="1">Cytochrome b558/566 subunit B</fullName>
    </recommendedName>
</protein>
<dbReference type="EMBL" id="CP013694">
    <property type="protein sequence ID" value="ALU30024.1"/>
    <property type="molecule type" value="Genomic_DNA"/>
</dbReference>
<dbReference type="InterPro" id="IPR017573">
    <property type="entry name" value="Cyt_b558/566_suB"/>
</dbReference>
<accession>A0A0U3FC13</accession>
<dbReference type="RefSeq" id="WP_011278667.1">
    <property type="nucleotide sequence ID" value="NZ_BHWZ01000004.1"/>
</dbReference>
<dbReference type="OMA" id="IMNMVMP"/>
<dbReference type="OrthoDB" id="37124at2157"/>
<evidence type="ECO:0000256" key="2">
    <source>
        <dbReference type="SAM" id="Phobius"/>
    </source>
</evidence>
<evidence type="ECO:0000313" key="5">
    <source>
        <dbReference type="Proteomes" id="UP000060043"/>
    </source>
</evidence>
<keyword evidence="2" id="KW-0812">Transmembrane</keyword>
<feature type="transmembrane region" description="Helical" evidence="2">
    <location>
        <begin position="129"/>
        <end position="148"/>
    </location>
</feature>
<dbReference type="NCBIfam" id="TIGR03155">
    <property type="entry name" value="sulfolob_CbsB"/>
    <property type="match status" value="1"/>
</dbReference>
<evidence type="ECO:0000313" key="3">
    <source>
        <dbReference type="EMBL" id="ALU30024.1"/>
    </source>
</evidence>
<feature type="transmembrane region" description="Helical" evidence="2">
    <location>
        <begin position="54"/>
        <end position="71"/>
    </location>
</feature>
<dbReference type="Proteomes" id="UP000060043">
    <property type="component" value="Chromosome"/>
</dbReference>
<feature type="transmembrane region" description="Helical" evidence="2">
    <location>
        <begin position="76"/>
        <end position="94"/>
    </location>
</feature>